<keyword evidence="4" id="KW-1185">Reference proteome</keyword>
<comment type="caution">
    <text evidence="3">The sequence shown here is derived from an EMBL/GenBank/DDBJ whole genome shotgun (WGS) entry which is preliminary data.</text>
</comment>
<feature type="coiled-coil region" evidence="1">
    <location>
        <begin position="116"/>
        <end position="150"/>
    </location>
</feature>
<name>A0A7J6BZC8_9TELE</name>
<evidence type="ECO:0000313" key="4">
    <source>
        <dbReference type="Proteomes" id="UP000579812"/>
    </source>
</evidence>
<accession>A0A7J6BZC8</accession>
<keyword evidence="1" id="KW-0175">Coiled coil</keyword>
<organism evidence="3 4">
    <name type="scientific">Onychostoma macrolepis</name>
    <dbReference type="NCBI Taxonomy" id="369639"/>
    <lineage>
        <taxon>Eukaryota</taxon>
        <taxon>Metazoa</taxon>
        <taxon>Chordata</taxon>
        <taxon>Craniata</taxon>
        <taxon>Vertebrata</taxon>
        <taxon>Euteleostomi</taxon>
        <taxon>Actinopterygii</taxon>
        <taxon>Neopterygii</taxon>
        <taxon>Teleostei</taxon>
        <taxon>Ostariophysi</taxon>
        <taxon>Cypriniformes</taxon>
        <taxon>Cyprinidae</taxon>
        <taxon>Acrossocheilinae</taxon>
        <taxon>Onychostoma</taxon>
    </lineage>
</organism>
<evidence type="ECO:0000256" key="1">
    <source>
        <dbReference type="SAM" id="Coils"/>
    </source>
</evidence>
<feature type="signal peptide" evidence="2">
    <location>
        <begin position="1"/>
        <end position="15"/>
    </location>
</feature>
<feature type="chain" id="PRO_5029694655" evidence="2">
    <location>
        <begin position="16"/>
        <end position="159"/>
    </location>
</feature>
<keyword evidence="2" id="KW-0732">Signal</keyword>
<dbReference type="AlphaFoldDB" id="A0A7J6BZC8"/>
<dbReference type="Proteomes" id="UP000579812">
    <property type="component" value="Unassembled WGS sequence"/>
</dbReference>
<protein>
    <submittedName>
        <fullName evidence="3">Uncharacterized protein</fullName>
    </submittedName>
</protein>
<sequence length="159" mass="18331">MWILLVILIIFFVDGKNINKCRLVLHAVATAVCQLYLAVLPLHCVAQHFAKVWNIFRTFHAEESLLRRLAKSAVSVLEGVCLILESLSLFLAVVSTLCVAARHVLQAALSLIVYTMRWAQQRLLLSEEDMEEWEREQEKQRKELQKQRGQVEKYVNAVE</sequence>
<gene>
    <name evidence="3" type="ORF">G5714_019999</name>
</gene>
<proteinExistence type="predicted"/>
<evidence type="ECO:0000313" key="3">
    <source>
        <dbReference type="EMBL" id="KAF4099873.1"/>
    </source>
</evidence>
<dbReference type="EMBL" id="JAAMOB010000020">
    <property type="protein sequence ID" value="KAF4099873.1"/>
    <property type="molecule type" value="Genomic_DNA"/>
</dbReference>
<reference evidence="3 4" key="1">
    <citation type="submission" date="2020-04" db="EMBL/GenBank/DDBJ databases">
        <title>Chromosome-level genome assembly of a cyprinid fish Onychostoma macrolepis by integration of Nanopore Sequencing, Bionano and Hi-C technology.</title>
        <authorList>
            <person name="Wang D."/>
        </authorList>
    </citation>
    <scope>NUCLEOTIDE SEQUENCE [LARGE SCALE GENOMIC DNA]</scope>
    <source>
        <strain evidence="3">SWU-2019</strain>
        <tissue evidence="3">Muscle</tissue>
    </source>
</reference>
<evidence type="ECO:0000256" key="2">
    <source>
        <dbReference type="SAM" id="SignalP"/>
    </source>
</evidence>